<dbReference type="InParanoid" id="G0QZN8"/>
<dbReference type="EC" id="2.6.1.5" evidence="2"/>
<dbReference type="EMBL" id="GL984163">
    <property type="protein sequence ID" value="EGR29312.1"/>
    <property type="molecule type" value="Genomic_DNA"/>
</dbReference>
<dbReference type="InterPro" id="IPR004839">
    <property type="entry name" value="Aminotransferase_I/II_large"/>
</dbReference>
<dbReference type="Gene3D" id="3.90.1150.10">
    <property type="entry name" value="Aspartate Aminotransferase, domain 1"/>
    <property type="match status" value="1"/>
</dbReference>
<keyword evidence="2" id="KW-0032">Aminotransferase</keyword>
<accession>G0QZN8</accession>
<proteinExistence type="predicted"/>
<dbReference type="InterPro" id="IPR015424">
    <property type="entry name" value="PyrdxlP-dep_Trfase"/>
</dbReference>
<evidence type="ECO:0000313" key="2">
    <source>
        <dbReference type="EMBL" id="EGR29312.1"/>
    </source>
</evidence>
<dbReference type="GeneID" id="14905412"/>
<feature type="domain" description="Aminotransferase class I/classII large" evidence="1">
    <location>
        <begin position="6"/>
        <end position="279"/>
    </location>
</feature>
<dbReference type="STRING" id="857967.G0QZN8"/>
<dbReference type="Gene3D" id="3.40.640.10">
    <property type="entry name" value="Type I PLP-dependent aspartate aminotransferase-like (Major domain)"/>
    <property type="match status" value="1"/>
</dbReference>
<sequence>MGLYYLLLATANPGDNILVPEPSYPFYHKNAPSIGVQIRPYQLLPQQNWEIDFEQLEKLIDQKTRFLWIVNPSNPCGSIFSEQHMSEIFSFCKKKSIFIISDEVYWNESFSDQKFISFGHFQQDDVPVVVIGGFEKTFLVPGWSFSWIIFFDKNYKLKNIKFGVDSIYQIFLNPCSFLIHSVPEILDTLTADYTKNQMVHFEENYNFLFKQLKEIQGLQPIKSQGTFYLVVLIQLEFFPDFKNDQEFLQGLLNQENICILNLSSFNGKYQGFRMLTCATIDGHYNQFIVRIKRFCIQHYNKV</sequence>
<evidence type="ECO:0000313" key="3">
    <source>
        <dbReference type="Proteomes" id="UP000008983"/>
    </source>
</evidence>
<dbReference type="InterPro" id="IPR015422">
    <property type="entry name" value="PyrdxlP-dep_Trfase_small"/>
</dbReference>
<reference evidence="2 3" key="1">
    <citation type="submission" date="2011-07" db="EMBL/GenBank/DDBJ databases">
        <authorList>
            <person name="Coyne R."/>
            <person name="Brami D."/>
            <person name="Johnson J."/>
            <person name="Hostetler J."/>
            <person name="Hannick L."/>
            <person name="Clark T."/>
            <person name="Cassidy-Hanley D."/>
            <person name="Inman J."/>
        </authorList>
    </citation>
    <scope>NUCLEOTIDE SEQUENCE [LARGE SCALE GENOMIC DNA]</scope>
    <source>
        <strain evidence="2 3">G5</strain>
    </source>
</reference>
<organism evidence="2 3">
    <name type="scientific">Ichthyophthirius multifiliis</name>
    <name type="common">White spot disease agent</name>
    <name type="synonym">Ich</name>
    <dbReference type="NCBI Taxonomy" id="5932"/>
    <lineage>
        <taxon>Eukaryota</taxon>
        <taxon>Sar</taxon>
        <taxon>Alveolata</taxon>
        <taxon>Ciliophora</taxon>
        <taxon>Intramacronucleata</taxon>
        <taxon>Oligohymenophorea</taxon>
        <taxon>Hymenostomatida</taxon>
        <taxon>Ophryoglenina</taxon>
        <taxon>Ichthyophthirius</taxon>
    </lineage>
</organism>
<dbReference type="Pfam" id="PF00155">
    <property type="entry name" value="Aminotran_1_2"/>
    <property type="match status" value="1"/>
</dbReference>
<protein>
    <submittedName>
        <fullName evidence="2">Tyrosine aminotransferase, putative</fullName>
        <ecNumber evidence="2">2.6.1.5</ecNumber>
    </submittedName>
</protein>
<dbReference type="Proteomes" id="UP000008983">
    <property type="component" value="Unassembled WGS sequence"/>
</dbReference>
<dbReference type="OrthoDB" id="7042322at2759"/>
<dbReference type="SUPFAM" id="SSF53383">
    <property type="entry name" value="PLP-dependent transferases"/>
    <property type="match status" value="1"/>
</dbReference>
<keyword evidence="3" id="KW-1185">Reference proteome</keyword>
<name>G0QZN8_ICHMU</name>
<evidence type="ECO:0000259" key="1">
    <source>
        <dbReference type="Pfam" id="PF00155"/>
    </source>
</evidence>
<dbReference type="PANTHER" id="PTHR45744:SF2">
    <property type="entry name" value="TYROSINE AMINOTRANSFERASE"/>
    <property type="match status" value="1"/>
</dbReference>
<dbReference type="GO" id="GO:0030170">
    <property type="term" value="F:pyridoxal phosphate binding"/>
    <property type="evidence" value="ECO:0007669"/>
    <property type="project" value="InterPro"/>
</dbReference>
<dbReference type="PANTHER" id="PTHR45744">
    <property type="entry name" value="TYROSINE AMINOTRANSFERASE"/>
    <property type="match status" value="1"/>
</dbReference>
<dbReference type="RefSeq" id="XP_004030548.1">
    <property type="nucleotide sequence ID" value="XM_004030500.1"/>
</dbReference>
<dbReference type="OMA" id="MIKASEF"/>
<dbReference type="CDD" id="cd00609">
    <property type="entry name" value="AAT_like"/>
    <property type="match status" value="1"/>
</dbReference>
<keyword evidence="2" id="KW-0808">Transferase</keyword>
<dbReference type="GO" id="GO:0006572">
    <property type="term" value="P:L-tyrosine catabolic process"/>
    <property type="evidence" value="ECO:0007669"/>
    <property type="project" value="TreeGrafter"/>
</dbReference>
<dbReference type="InterPro" id="IPR015421">
    <property type="entry name" value="PyrdxlP-dep_Trfase_major"/>
</dbReference>
<dbReference type="AlphaFoldDB" id="G0QZN8"/>
<dbReference type="eggNOG" id="KOG0259">
    <property type="taxonomic scope" value="Eukaryota"/>
</dbReference>
<dbReference type="GO" id="GO:0004838">
    <property type="term" value="F:L-tyrosine-2-oxoglutarate transaminase activity"/>
    <property type="evidence" value="ECO:0007669"/>
    <property type="project" value="TreeGrafter"/>
</dbReference>
<gene>
    <name evidence="2" type="ORF">IMG5_158620</name>
</gene>